<evidence type="ECO:0000256" key="3">
    <source>
        <dbReference type="ARBA" id="ARBA00022816"/>
    </source>
</evidence>
<proteinExistence type="predicted"/>
<dbReference type="GO" id="GO:0006606">
    <property type="term" value="P:protein import into nucleus"/>
    <property type="evidence" value="ECO:0007669"/>
    <property type="project" value="TreeGrafter"/>
</dbReference>
<dbReference type="GO" id="GO:0006406">
    <property type="term" value="P:mRNA export from nucleus"/>
    <property type="evidence" value="ECO:0007669"/>
    <property type="project" value="TreeGrafter"/>
</dbReference>
<evidence type="ECO:0000256" key="5">
    <source>
        <dbReference type="ARBA" id="ARBA00023010"/>
    </source>
</evidence>
<dbReference type="InterPro" id="IPR019321">
    <property type="entry name" value="Nucleoporin_Nup88"/>
</dbReference>
<evidence type="ECO:0000256" key="6">
    <source>
        <dbReference type="ARBA" id="ARBA00023132"/>
    </source>
</evidence>
<keyword evidence="5" id="KW-0811">Translocation</keyword>
<evidence type="ECO:0000313" key="9">
    <source>
        <dbReference type="EMBL" id="KAF0743582.1"/>
    </source>
</evidence>
<name>A0A6G0XSJ3_9STRA</name>
<comment type="caution">
    <text evidence="9">The sequence shown here is derived from an EMBL/GenBank/DDBJ whole genome shotgun (WGS) entry which is preliminary data.</text>
</comment>
<evidence type="ECO:0000256" key="4">
    <source>
        <dbReference type="ARBA" id="ARBA00022927"/>
    </source>
</evidence>
<evidence type="ECO:0000256" key="2">
    <source>
        <dbReference type="ARBA" id="ARBA00022448"/>
    </source>
</evidence>
<protein>
    <recommendedName>
        <fullName evidence="11">Nucleoporin Nup88</fullName>
    </recommendedName>
</protein>
<evidence type="ECO:0000256" key="8">
    <source>
        <dbReference type="SAM" id="MobiDB-lite"/>
    </source>
</evidence>
<dbReference type="Proteomes" id="UP000481153">
    <property type="component" value="Unassembled WGS sequence"/>
</dbReference>
<evidence type="ECO:0000256" key="7">
    <source>
        <dbReference type="ARBA" id="ARBA00023242"/>
    </source>
</evidence>
<dbReference type="GO" id="GO:0000055">
    <property type="term" value="P:ribosomal large subunit export from nucleus"/>
    <property type="evidence" value="ECO:0007669"/>
    <property type="project" value="InterPro"/>
</dbReference>
<keyword evidence="6" id="KW-0906">Nuclear pore complex</keyword>
<feature type="region of interest" description="Disordered" evidence="8">
    <location>
        <begin position="1"/>
        <end position="32"/>
    </location>
</feature>
<dbReference type="VEuPathDB" id="FungiDB:AeMF1_012651"/>
<keyword evidence="7" id="KW-0539">Nucleus</keyword>
<evidence type="ECO:0000313" key="10">
    <source>
        <dbReference type="Proteomes" id="UP000481153"/>
    </source>
</evidence>
<gene>
    <name evidence="9" type="ORF">Ae201684_001726</name>
</gene>
<keyword evidence="10" id="KW-1185">Reference proteome</keyword>
<dbReference type="EMBL" id="VJMJ01000013">
    <property type="protein sequence ID" value="KAF0743582.1"/>
    <property type="molecule type" value="Genomic_DNA"/>
</dbReference>
<dbReference type="InterPro" id="IPR037700">
    <property type="entry name" value="NUP88/NUP82"/>
</dbReference>
<dbReference type="AlphaFoldDB" id="A0A6G0XSJ3"/>
<evidence type="ECO:0008006" key="11">
    <source>
        <dbReference type="Google" id="ProtNLM"/>
    </source>
</evidence>
<dbReference type="PANTHER" id="PTHR13257">
    <property type="entry name" value="NUCLEOPORIN NUP84-RELATED"/>
    <property type="match status" value="1"/>
</dbReference>
<dbReference type="Pfam" id="PF10168">
    <property type="entry name" value="Nup88"/>
    <property type="match status" value="1"/>
</dbReference>
<keyword evidence="3" id="KW-0509">mRNA transport</keyword>
<dbReference type="GO" id="GO:0005643">
    <property type="term" value="C:nuclear pore"/>
    <property type="evidence" value="ECO:0007669"/>
    <property type="project" value="UniProtKB-SubCell"/>
</dbReference>
<organism evidence="9 10">
    <name type="scientific">Aphanomyces euteiches</name>
    <dbReference type="NCBI Taxonomy" id="100861"/>
    <lineage>
        <taxon>Eukaryota</taxon>
        <taxon>Sar</taxon>
        <taxon>Stramenopiles</taxon>
        <taxon>Oomycota</taxon>
        <taxon>Saprolegniomycetes</taxon>
        <taxon>Saprolegniales</taxon>
        <taxon>Verrucalvaceae</taxon>
        <taxon>Aphanomyces</taxon>
    </lineage>
</organism>
<reference evidence="9 10" key="1">
    <citation type="submission" date="2019-07" db="EMBL/GenBank/DDBJ databases">
        <title>Genomics analysis of Aphanomyces spp. identifies a new class of oomycete effector associated with host adaptation.</title>
        <authorList>
            <person name="Gaulin E."/>
        </authorList>
    </citation>
    <scope>NUCLEOTIDE SEQUENCE [LARGE SCALE GENOMIC DNA]</scope>
    <source>
        <strain evidence="9 10">ATCC 201684</strain>
    </source>
</reference>
<dbReference type="SUPFAM" id="SSF69322">
    <property type="entry name" value="Tricorn protease domain 2"/>
    <property type="match status" value="1"/>
</dbReference>
<sequence length="816" mass="88692">MHRPGSSAKGKSTSSSNGFKISSTTASPAVPLSKSSASTKLQSTDSFTQALAAASTVGAATLANLLPEVHVNLFCLAEWSGDLVFVGAKGRVHHINIYTSKPVLRELTPSNSETVFNSATRLSFNRTGTKILVESTKQAKRSVYVFDLPLDDHRRLLARPNHVKIHFLDGSSRIVPAPASTSGSETSIQRTIDALPASERSKVKTVCPEVFEIELRPLFLLPTVSAQAAVWHPLSDSHVAVLTSTDELLLFATTDSTVSPEQTHVLTFPPSPLSVKTTAISFGPSTGWELFTCYILRSNGDIYALNPIVPSGCAVSTSLLRFLHQKIDGQLTQSALDLDARILLKAQKHWFSQLWPHLPPAKTYDDDDDDSQGGSKDKFTATTVSAQVVTEPSWPLALQGPFAYGSKWKNEDDDDDQALSIACVPHPPADNNIGQTPVLAVSFASGHVTLLVLEREVRPQWRRSAAAPTTSSSSLSIFTVECLNLGATNANGKLDLVANPSMPRVLYCFHSTGVHVLHFGWMEPPLAPPFTSAVHRVFSISPETPKHIVGSRVLCTVERGHVLVVFLSNGQWELINLSAKMVAMPSSTPKTTPEVAKHDKTVTPFSMVLDKLQAKYVTSKLRVSGATALADTTAETFKFAEDHMPHLSDQFAYVEAVIANTNDRIAIHKTWSAEQTKTAAALSADIDTIQSSMTTLQKRAASVAAKQNQLNQRAAAILQALKDNQAVVTKAEKKYKQDLLAMQQQTRRLVPKVTQLNMDAQALLRKQPAPTKSAQSLLTDDKARMCHDVIAAETQLIADTTARLHDLTHQLEDLRV</sequence>
<accession>A0A6G0XSJ3</accession>
<feature type="compositionally biased region" description="Low complexity" evidence="8">
    <location>
        <begin position="1"/>
        <end position="16"/>
    </location>
</feature>
<dbReference type="GO" id="GO:0017056">
    <property type="term" value="F:structural constituent of nuclear pore"/>
    <property type="evidence" value="ECO:0007669"/>
    <property type="project" value="InterPro"/>
</dbReference>
<comment type="subcellular location">
    <subcellularLocation>
        <location evidence="1">Nucleus</location>
        <location evidence="1">Nuclear pore complex</location>
    </subcellularLocation>
</comment>
<dbReference type="PANTHER" id="PTHR13257:SF0">
    <property type="entry name" value="NUCLEAR PORE COMPLEX PROTEIN NUP88"/>
    <property type="match status" value="1"/>
</dbReference>
<dbReference type="GO" id="GO:0000056">
    <property type="term" value="P:ribosomal small subunit export from nucleus"/>
    <property type="evidence" value="ECO:0007669"/>
    <property type="project" value="InterPro"/>
</dbReference>
<feature type="compositionally biased region" description="Polar residues" evidence="8">
    <location>
        <begin position="17"/>
        <end position="32"/>
    </location>
</feature>
<keyword evidence="2" id="KW-0813">Transport</keyword>
<evidence type="ECO:0000256" key="1">
    <source>
        <dbReference type="ARBA" id="ARBA00004567"/>
    </source>
</evidence>
<keyword evidence="4" id="KW-0653">Protein transport</keyword>